<proteinExistence type="predicted"/>
<evidence type="ECO:0000256" key="1">
    <source>
        <dbReference type="SAM" id="Phobius"/>
    </source>
</evidence>
<keyword evidence="1" id="KW-1133">Transmembrane helix</keyword>
<comment type="caution">
    <text evidence="2">The sequence shown here is derived from an EMBL/GenBank/DDBJ whole genome shotgun (WGS) entry which is preliminary data.</text>
</comment>
<evidence type="ECO:0000313" key="3">
    <source>
        <dbReference type="Proteomes" id="UP000233440"/>
    </source>
</evidence>
<reference evidence="2 3" key="1">
    <citation type="submission" date="2017-11" db="EMBL/GenBank/DDBJ databases">
        <title>Bacillus camelliae sp. nov., isolated from pu'er tea.</title>
        <authorList>
            <person name="Niu L."/>
        </authorList>
    </citation>
    <scope>NUCLEOTIDE SEQUENCE [LARGE SCALE GENOMIC DNA]</scope>
    <source>
        <strain evidence="2 3">7578-1</strain>
    </source>
</reference>
<name>A0A2N3LPD0_9BACI</name>
<accession>A0A2N3LPD0</accession>
<dbReference type="AlphaFoldDB" id="A0A2N3LPD0"/>
<keyword evidence="1" id="KW-0472">Membrane</keyword>
<protein>
    <submittedName>
        <fullName evidence="2">Uncharacterized protein</fullName>
    </submittedName>
</protein>
<organism evidence="2 3">
    <name type="scientific">Heyndrickxia camelliae</name>
    <dbReference type="NCBI Taxonomy" id="1707093"/>
    <lineage>
        <taxon>Bacteria</taxon>
        <taxon>Bacillati</taxon>
        <taxon>Bacillota</taxon>
        <taxon>Bacilli</taxon>
        <taxon>Bacillales</taxon>
        <taxon>Bacillaceae</taxon>
        <taxon>Heyndrickxia</taxon>
    </lineage>
</organism>
<evidence type="ECO:0000313" key="2">
    <source>
        <dbReference type="EMBL" id="PKR86373.1"/>
    </source>
</evidence>
<dbReference type="Proteomes" id="UP000233440">
    <property type="component" value="Unassembled WGS sequence"/>
</dbReference>
<keyword evidence="3" id="KW-1185">Reference proteome</keyword>
<dbReference type="EMBL" id="PIQO01000002">
    <property type="protein sequence ID" value="PKR86373.1"/>
    <property type="molecule type" value="Genomic_DNA"/>
</dbReference>
<gene>
    <name evidence="2" type="ORF">CWO92_04565</name>
</gene>
<sequence length="61" mass="7306">MYLLPIAKSFLYYTKIYDQFTISIICSFVIFFYESAAFLKMGGHWLSNMHENILNRQILIF</sequence>
<keyword evidence="1" id="KW-0812">Transmembrane</keyword>
<feature type="transmembrane region" description="Helical" evidence="1">
    <location>
        <begin position="20"/>
        <end position="39"/>
    </location>
</feature>